<feature type="domain" description="TCP" evidence="7">
    <location>
        <begin position="168"/>
        <end position="222"/>
    </location>
</feature>
<feature type="region of interest" description="Disordered" evidence="6">
    <location>
        <begin position="328"/>
        <end position="350"/>
    </location>
</feature>
<dbReference type="Pfam" id="PF03634">
    <property type="entry name" value="TCP"/>
    <property type="match status" value="1"/>
</dbReference>
<gene>
    <name evidence="8" type="ORF">KP509_15G077500</name>
</gene>
<evidence type="ECO:0000256" key="6">
    <source>
        <dbReference type="SAM" id="MobiDB-lite"/>
    </source>
</evidence>
<reference evidence="8" key="1">
    <citation type="submission" date="2021-08" db="EMBL/GenBank/DDBJ databases">
        <title>WGS assembly of Ceratopteris richardii.</title>
        <authorList>
            <person name="Marchant D.B."/>
            <person name="Chen G."/>
            <person name="Jenkins J."/>
            <person name="Shu S."/>
            <person name="Leebens-Mack J."/>
            <person name="Grimwood J."/>
            <person name="Schmutz J."/>
            <person name="Soltis P."/>
            <person name="Soltis D."/>
            <person name="Chen Z.-H."/>
        </authorList>
    </citation>
    <scope>NUCLEOTIDE SEQUENCE</scope>
    <source>
        <strain evidence="8">Whitten #5841</strain>
        <tissue evidence="8">Leaf</tissue>
    </source>
</reference>
<feature type="region of interest" description="Disordered" evidence="6">
    <location>
        <begin position="149"/>
        <end position="176"/>
    </location>
</feature>
<dbReference type="InterPro" id="IPR005333">
    <property type="entry name" value="Transcription_factor_TCP"/>
</dbReference>
<keyword evidence="2" id="KW-0805">Transcription regulation</keyword>
<keyword evidence="5" id="KW-0539">Nucleus</keyword>
<dbReference type="GO" id="GO:0043565">
    <property type="term" value="F:sequence-specific DNA binding"/>
    <property type="evidence" value="ECO:0007669"/>
    <property type="project" value="TreeGrafter"/>
</dbReference>
<evidence type="ECO:0000256" key="2">
    <source>
        <dbReference type="ARBA" id="ARBA00023015"/>
    </source>
</evidence>
<evidence type="ECO:0000256" key="4">
    <source>
        <dbReference type="ARBA" id="ARBA00023163"/>
    </source>
</evidence>
<evidence type="ECO:0000256" key="1">
    <source>
        <dbReference type="ARBA" id="ARBA00004123"/>
    </source>
</evidence>
<evidence type="ECO:0000313" key="9">
    <source>
        <dbReference type="Proteomes" id="UP000825935"/>
    </source>
</evidence>
<dbReference type="GO" id="GO:0005634">
    <property type="term" value="C:nucleus"/>
    <property type="evidence" value="ECO:0007669"/>
    <property type="project" value="UniProtKB-SubCell"/>
</dbReference>
<dbReference type="PANTHER" id="PTHR31072">
    <property type="entry name" value="TRANSCRIPTION FACTOR TCP4-RELATED"/>
    <property type="match status" value="1"/>
</dbReference>
<feature type="compositionally biased region" description="Basic and acidic residues" evidence="6">
    <location>
        <begin position="1"/>
        <end position="14"/>
    </location>
</feature>
<dbReference type="InterPro" id="IPR017887">
    <property type="entry name" value="TF_TCP_subgr"/>
</dbReference>
<comment type="caution">
    <text evidence="8">The sequence shown here is derived from an EMBL/GenBank/DDBJ whole genome shotgun (WGS) entry which is preliminary data.</text>
</comment>
<dbReference type="OMA" id="PPTAMWA"/>
<name>A0A8T2TBI2_CERRI</name>
<dbReference type="PANTHER" id="PTHR31072:SF1">
    <property type="entry name" value="TRANSCRIPTION FACTOR TCP9"/>
    <property type="match status" value="1"/>
</dbReference>
<evidence type="ECO:0000256" key="3">
    <source>
        <dbReference type="ARBA" id="ARBA00023125"/>
    </source>
</evidence>
<proteinExistence type="predicted"/>
<dbReference type="Proteomes" id="UP000825935">
    <property type="component" value="Chromosome 15"/>
</dbReference>
<evidence type="ECO:0000256" key="5">
    <source>
        <dbReference type="ARBA" id="ARBA00023242"/>
    </source>
</evidence>
<protein>
    <recommendedName>
        <fullName evidence="7">TCP domain-containing protein</fullName>
    </recommendedName>
</protein>
<evidence type="ECO:0000313" key="8">
    <source>
        <dbReference type="EMBL" id="KAH7405603.1"/>
    </source>
</evidence>
<comment type="subcellular location">
    <subcellularLocation>
        <location evidence="1">Nucleus</location>
    </subcellularLocation>
</comment>
<feature type="region of interest" description="Disordered" evidence="6">
    <location>
        <begin position="1"/>
        <end position="77"/>
    </location>
</feature>
<sequence length="595" mass="61176">MDSGEQHSQSKSERIGSPADNKATSSSALPLQLVQFPGDQRSAGVVSYGAHHQQQQQQQQQQQSQQQHSGSPHFGSGSSIAQVMAAIGASGGVSSAPGIGPSQVDASLAISIAKYSSEGHPNTPLSALSTQLIGSRSTSSQDLVISGAGHDPAGHIVAKKPPPKRSSTKDRHTKVDGRGRRIRMPAACAARIFQLTRELGHKSDGETVEWLLHHAEHAVIAATGTGTIPASFQTSGGSMRSTSSSLSAPLHRPPSFHGTLGLSALGPRHESSDTLNAARIEHARRAEWDQSIEEQAHRNRMALCIGPGGDALGHDALPGFHHESLITEPSDVGGGIAGAETMDSSAGGRKRMRAASSLSHLKDEQSELTRPLLPAMRSSPLAGAIAPAQGGTSSFMPMWAVAPSAGALANNSALQGAFWMLPVGGGTSNPAAMAGPSHEQIWTLPSGTGPNGAMYRMAAPAATSIHLGSGGATAQGGATGGASPSLSSNTMVPTPAILPVNAVTFMQRWGGGPFDLQGGQYGHMPIHGSMVLQQGSQLQSGPGLGLGAGDQHLGMLAAFNNIHPSRSTQSEHQQAMNTGHHQQGESGEDPGTSSQ</sequence>
<feature type="compositionally biased region" description="Low complexity" evidence="6">
    <location>
        <begin position="51"/>
        <end position="69"/>
    </location>
</feature>
<accession>A0A8T2TBI2</accession>
<organism evidence="8 9">
    <name type="scientific">Ceratopteris richardii</name>
    <name type="common">Triangle waterfern</name>
    <dbReference type="NCBI Taxonomy" id="49495"/>
    <lineage>
        <taxon>Eukaryota</taxon>
        <taxon>Viridiplantae</taxon>
        <taxon>Streptophyta</taxon>
        <taxon>Embryophyta</taxon>
        <taxon>Tracheophyta</taxon>
        <taxon>Polypodiopsida</taxon>
        <taxon>Polypodiidae</taxon>
        <taxon>Polypodiales</taxon>
        <taxon>Pteridineae</taxon>
        <taxon>Pteridaceae</taxon>
        <taxon>Parkerioideae</taxon>
        <taxon>Ceratopteris</taxon>
    </lineage>
</organism>
<dbReference type="OrthoDB" id="1911901at2759"/>
<keyword evidence="4" id="KW-0804">Transcription</keyword>
<evidence type="ECO:0000259" key="7">
    <source>
        <dbReference type="PROSITE" id="PS51369"/>
    </source>
</evidence>
<keyword evidence="3" id="KW-0238">DNA-binding</keyword>
<keyword evidence="9" id="KW-1185">Reference proteome</keyword>
<feature type="compositionally biased region" description="Basic and acidic residues" evidence="6">
    <location>
        <begin position="167"/>
        <end position="176"/>
    </location>
</feature>
<dbReference type="AlphaFoldDB" id="A0A8T2TBI2"/>
<dbReference type="PROSITE" id="PS51369">
    <property type="entry name" value="TCP"/>
    <property type="match status" value="1"/>
</dbReference>
<dbReference type="EMBL" id="CM035420">
    <property type="protein sequence ID" value="KAH7405603.1"/>
    <property type="molecule type" value="Genomic_DNA"/>
</dbReference>
<feature type="region of interest" description="Disordered" evidence="6">
    <location>
        <begin position="565"/>
        <end position="595"/>
    </location>
</feature>
<dbReference type="GO" id="GO:0003700">
    <property type="term" value="F:DNA-binding transcription factor activity"/>
    <property type="evidence" value="ECO:0007669"/>
    <property type="project" value="InterPro"/>
</dbReference>